<keyword evidence="1" id="KW-1133">Transmembrane helix</keyword>
<dbReference type="KEGG" id="mym:A176_001834"/>
<evidence type="ECO:0000313" key="2">
    <source>
        <dbReference type="EMBL" id="AKQ64922.1"/>
    </source>
</evidence>
<dbReference type="Proteomes" id="UP000009026">
    <property type="component" value="Chromosome"/>
</dbReference>
<evidence type="ECO:0008006" key="4">
    <source>
        <dbReference type="Google" id="ProtNLM"/>
    </source>
</evidence>
<dbReference type="EMBL" id="CP012109">
    <property type="protein sequence ID" value="AKQ64922.1"/>
    <property type="molecule type" value="Genomic_DNA"/>
</dbReference>
<dbReference type="RefSeq" id="WP_002634180.1">
    <property type="nucleotide sequence ID" value="NZ_CP012109.1"/>
</dbReference>
<keyword evidence="1" id="KW-0472">Membrane</keyword>
<feature type="transmembrane region" description="Helical" evidence="1">
    <location>
        <begin position="6"/>
        <end position="25"/>
    </location>
</feature>
<protein>
    <recommendedName>
        <fullName evidence="4">SHOCT domain-containing protein</fullName>
    </recommendedName>
</protein>
<keyword evidence="1" id="KW-0812">Transmembrane</keyword>
<gene>
    <name evidence="2" type="ORF">A176_001834</name>
</gene>
<reference evidence="2 3" key="1">
    <citation type="journal article" date="2016" name="PLoS ONE">
        <title>Complete Genome Sequence and Comparative Genomics of a Novel Myxobacterium Myxococcus hansupus.</title>
        <authorList>
            <person name="Sharma G."/>
            <person name="Narwani T."/>
            <person name="Subramanian S."/>
        </authorList>
    </citation>
    <scope>NUCLEOTIDE SEQUENCE [LARGE SCALE GENOMIC DNA]</scope>
    <source>
        <strain evidence="3">mixupus</strain>
    </source>
</reference>
<keyword evidence="3" id="KW-1185">Reference proteome</keyword>
<name>A0A0H4XAI5_9BACT</name>
<sequence>MENRFGTLLMLLWLGVIGIVAWFMYRSHAKKQRLREHGTAGEATILRMERTSMRVNRRYVYDFLLEFKVPGRPLYRRQHRSRAHDWNAFILEPGVRLNVKVDPNDPLQFVVMGAIGQQRPQSIQALFAVSQGYSEAGGVAPSDPVKALKDLQTMLDSELITQDEYAQKKAAILARM</sequence>
<proteinExistence type="predicted"/>
<evidence type="ECO:0000256" key="1">
    <source>
        <dbReference type="SAM" id="Phobius"/>
    </source>
</evidence>
<accession>A0A0H4XAI5</accession>
<dbReference type="AlphaFoldDB" id="A0A0H4XAI5"/>
<dbReference type="STRING" id="1297742.A176_001834"/>
<evidence type="ECO:0000313" key="3">
    <source>
        <dbReference type="Proteomes" id="UP000009026"/>
    </source>
</evidence>
<organism evidence="2 3">
    <name type="scientific">Pseudomyxococcus hansupus</name>
    <dbReference type="NCBI Taxonomy" id="1297742"/>
    <lineage>
        <taxon>Bacteria</taxon>
        <taxon>Pseudomonadati</taxon>
        <taxon>Myxococcota</taxon>
        <taxon>Myxococcia</taxon>
        <taxon>Myxococcales</taxon>
        <taxon>Cystobacterineae</taxon>
        <taxon>Myxococcaceae</taxon>
        <taxon>Pseudomyxococcus</taxon>
    </lineage>
</organism>